<evidence type="ECO:0000313" key="2">
    <source>
        <dbReference type="Proteomes" id="UP001319180"/>
    </source>
</evidence>
<dbReference type="Proteomes" id="UP001319180">
    <property type="component" value="Unassembled WGS sequence"/>
</dbReference>
<reference evidence="1 2" key="1">
    <citation type="submission" date="2021-05" db="EMBL/GenBank/DDBJ databases">
        <title>A Polyphasic approach of four new species of the genus Ohtaekwangia: Ohtaekwangia histidinii sp. nov., Ohtaekwangia cretensis sp. nov., Ohtaekwangia indiensis sp. nov., Ohtaekwangia reichenbachii sp. nov. from diverse environment.</title>
        <authorList>
            <person name="Octaviana S."/>
        </authorList>
    </citation>
    <scope>NUCLEOTIDE SEQUENCE [LARGE SCALE GENOMIC DNA]</scope>
    <source>
        <strain evidence="1 2">PWU37</strain>
    </source>
</reference>
<organism evidence="1 2">
    <name type="scientific">Dawidia soli</name>
    <dbReference type="NCBI Taxonomy" id="2782352"/>
    <lineage>
        <taxon>Bacteria</taxon>
        <taxon>Pseudomonadati</taxon>
        <taxon>Bacteroidota</taxon>
        <taxon>Cytophagia</taxon>
        <taxon>Cytophagales</taxon>
        <taxon>Chryseotaleaceae</taxon>
        <taxon>Dawidia</taxon>
    </lineage>
</organism>
<comment type="caution">
    <text evidence="1">The sequence shown here is derived from an EMBL/GenBank/DDBJ whole genome shotgun (WGS) entry which is preliminary data.</text>
</comment>
<evidence type="ECO:0000313" key="1">
    <source>
        <dbReference type="EMBL" id="MBT1689244.1"/>
    </source>
</evidence>
<name>A0AAP2DCM5_9BACT</name>
<proteinExistence type="predicted"/>
<dbReference type="EMBL" id="JAHESC010000038">
    <property type="protein sequence ID" value="MBT1689244.1"/>
    <property type="molecule type" value="Genomic_DNA"/>
</dbReference>
<dbReference type="AlphaFoldDB" id="A0AAP2DCM5"/>
<dbReference type="RefSeq" id="WP_254092470.1">
    <property type="nucleotide sequence ID" value="NZ_JAHESC010000038.1"/>
</dbReference>
<gene>
    <name evidence="1" type="ORF">KK078_21945</name>
</gene>
<keyword evidence="2" id="KW-1185">Reference proteome</keyword>
<protein>
    <submittedName>
        <fullName evidence="1">Uncharacterized protein</fullName>
    </submittedName>
</protein>
<sequence length="96" mass="10376">MRLSNLLITSSAFSLAVAGSVMSQRQENSAILTLYALDSSGLCIRADETFEPNCALTNAGPQCTVWLDPDGEDFEIARAYVTPLSLPLCILAIRRP</sequence>
<accession>A0AAP2DCM5</accession>